<comment type="similarity">
    <text evidence="6 7">Belongs to the TRAFAC class myosin-kinesin ATPase superfamily. Kinesin family.</text>
</comment>
<dbReference type="InterPro" id="IPR027640">
    <property type="entry name" value="Kinesin-like_fam"/>
</dbReference>
<keyword evidence="3 6" id="KW-0547">Nucleotide-binding</keyword>
<dbReference type="Gene3D" id="3.40.850.10">
    <property type="entry name" value="Kinesin motor domain"/>
    <property type="match status" value="1"/>
</dbReference>
<sequence length="696" mass="77441">MVVDDESSNVRVVARIRPLSKTELERKSVEAIVSMSSLEKSLNTGYQPTTDPELLQVKVPDGQKRWFELDAVFDKNSSQEEVYIRCGARHAVRENIFKGFNCTVLAYGQTGAGKTFSMGTAVHGVTVTENDGMIPRCCVDLFDCIKEKCDGNAKVELSYLEIYNEEIRDLLAEEEKPLKIRETLDGGVYVSGQEDRVVLSPIDIGKLMEEAAKKRVVAATAMNAVSSRSHAICTLKISGVVESADGSDKFSSKLTLVDLAGSERIKKTGAQGGRAKEGININKGLFILGQVVSALSERGKGGKLKRKPPFRDSKLTRLLQDSLGGNSRTIMLACVSPAAYNIDESINTLRYATSARNIKNSATRNLVKNISPEEAAKLQRENQLMKQQVKELQETVKRLMDQNTTAGSFAVSDDEASVHSVATAPLTGPEAANDHSKHVHDLEKEVESLKKEVLAAKSDVRKSASASAIELPALKVQIAQMTEELEQAEGLAAENEELRLELADAKADAESARLAAAKLSDIMDKLKELKEDEIDKKRIEYNHMKKEEAWVSFVFQMLNNHKEQMTRLHEDFDLVLRIVESPAMMSVPGNKPRRNLWNAISGNSDEQVHDPELRQQLLRDHVNFFCNKMREIENEIKAESHSLKQIRDGIKKDREKLQGDIGMTEFVRESLRKDDTDLLQQLTEMLIGPIKVHTDP</sequence>
<comment type="caution">
    <text evidence="10">The sequence shown here is derived from an EMBL/GenBank/DDBJ whole genome shotgun (WGS) entry which is preliminary data.</text>
</comment>
<dbReference type="Pfam" id="PF00225">
    <property type="entry name" value="Kinesin"/>
    <property type="match status" value="1"/>
</dbReference>
<dbReference type="GO" id="GO:0003777">
    <property type="term" value="F:microtubule motor activity"/>
    <property type="evidence" value="ECO:0007669"/>
    <property type="project" value="InterPro"/>
</dbReference>
<evidence type="ECO:0000256" key="6">
    <source>
        <dbReference type="PROSITE-ProRule" id="PRU00283"/>
    </source>
</evidence>
<dbReference type="AlphaFoldDB" id="A0A9N8HQP7"/>
<protein>
    <recommendedName>
        <fullName evidence="7">Kinesin-like protein</fullName>
    </recommendedName>
</protein>
<dbReference type="InterPro" id="IPR019821">
    <property type="entry name" value="Kinesin_motor_CS"/>
</dbReference>
<dbReference type="Proteomes" id="UP001153069">
    <property type="component" value="Unassembled WGS sequence"/>
</dbReference>
<evidence type="ECO:0000256" key="1">
    <source>
        <dbReference type="ARBA" id="ARBA00004496"/>
    </source>
</evidence>
<dbReference type="PRINTS" id="PR00380">
    <property type="entry name" value="KINESINHEAVY"/>
</dbReference>
<proteinExistence type="inferred from homology"/>
<dbReference type="InterPro" id="IPR001752">
    <property type="entry name" value="Kinesin_motor_dom"/>
</dbReference>
<evidence type="ECO:0000256" key="7">
    <source>
        <dbReference type="RuleBase" id="RU000394"/>
    </source>
</evidence>
<dbReference type="InterPro" id="IPR036961">
    <property type="entry name" value="Kinesin_motor_dom_sf"/>
</dbReference>
<name>A0A9N8HQP7_9STRA</name>
<dbReference type="GO" id="GO:0007052">
    <property type="term" value="P:mitotic spindle organization"/>
    <property type="evidence" value="ECO:0007669"/>
    <property type="project" value="TreeGrafter"/>
</dbReference>
<reference evidence="10" key="1">
    <citation type="submission" date="2020-06" db="EMBL/GenBank/DDBJ databases">
        <authorList>
            <consortium name="Plant Systems Biology data submission"/>
        </authorList>
    </citation>
    <scope>NUCLEOTIDE SEQUENCE</scope>
    <source>
        <strain evidence="10">D6</strain>
    </source>
</reference>
<evidence type="ECO:0000256" key="5">
    <source>
        <dbReference type="ARBA" id="ARBA00023054"/>
    </source>
</evidence>
<dbReference type="GO" id="GO:0005737">
    <property type="term" value="C:cytoplasm"/>
    <property type="evidence" value="ECO:0007669"/>
    <property type="project" value="UniProtKB-SubCell"/>
</dbReference>
<dbReference type="SUPFAM" id="SSF52540">
    <property type="entry name" value="P-loop containing nucleoside triphosphate hydrolases"/>
    <property type="match status" value="1"/>
</dbReference>
<evidence type="ECO:0000313" key="11">
    <source>
        <dbReference type="Proteomes" id="UP001153069"/>
    </source>
</evidence>
<keyword evidence="2" id="KW-0963">Cytoplasm</keyword>
<comment type="subcellular location">
    <subcellularLocation>
        <location evidence="1">Cytoplasm</location>
    </subcellularLocation>
</comment>
<organism evidence="10 11">
    <name type="scientific">Seminavis robusta</name>
    <dbReference type="NCBI Taxonomy" id="568900"/>
    <lineage>
        <taxon>Eukaryota</taxon>
        <taxon>Sar</taxon>
        <taxon>Stramenopiles</taxon>
        <taxon>Ochrophyta</taxon>
        <taxon>Bacillariophyta</taxon>
        <taxon>Bacillariophyceae</taxon>
        <taxon>Bacillariophycidae</taxon>
        <taxon>Naviculales</taxon>
        <taxon>Naviculaceae</taxon>
        <taxon>Seminavis</taxon>
    </lineage>
</organism>
<dbReference type="GO" id="GO:0005524">
    <property type="term" value="F:ATP binding"/>
    <property type="evidence" value="ECO:0007669"/>
    <property type="project" value="UniProtKB-UniRule"/>
</dbReference>
<dbReference type="GO" id="GO:0005875">
    <property type="term" value="C:microtubule associated complex"/>
    <property type="evidence" value="ECO:0007669"/>
    <property type="project" value="TreeGrafter"/>
</dbReference>
<feature type="binding site" evidence="6">
    <location>
        <begin position="108"/>
        <end position="115"/>
    </location>
    <ligand>
        <name>ATP</name>
        <dbReference type="ChEBI" id="CHEBI:30616"/>
    </ligand>
</feature>
<feature type="coiled-coil region" evidence="8">
    <location>
        <begin position="375"/>
        <end position="402"/>
    </location>
</feature>
<keyword evidence="7" id="KW-0493">Microtubule</keyword>
<dbReference type="GO" id="GO:0008017">
    <property type="term" value="F:microtubule binding"/>
    <property type="evidence" value="ECO:0007669"/>
    <property type="project" value="InterPro"/>
</dbReference>
<feature type="domain" description="Kinesin motor" evidence="9">
    <location>
        <begin position="9"/>
        <end position="358"/>
    </location>
</feature>
<dbReference type="PROSITE" id="PS00411">
    <property type="entry name" value="KINESIN_MOTOR_1"/>
    <property type="match status" value="1"/>
</dbReference>
<dbReference type="GO" id="GO:0051231">
    <property type="term" value="P:spindle elongation"/>
    <property type="evidence" value="ECO:0007669"/>
    <property type="project" value="TreeGrafter"/>
</dbReference>
<dbReference type="GO" id="GO:0005874">
    <property type="term" value="C:microtubule"/>
    <property type="evidence" value="ECO:0007669"/>
    <property type="project" value="UniProtKB-KW"/>
</dbReference>
<keyword evidence="11" id="KW-1185">Reference proteome</keyword>
<keyword evidence="5 8" id="KW-0175">Coiled coil</keyword>
<dbReference type="InterPro" id="IPR027417">
    <property type="entry name" value="P-loop_NTPase"/>
</dbReference>
<feature type="coiled-coil region" evidence="8">
    <location>
        <begin position="432"/>
        <end position="547"/>
    </location>
</feature>
<evidence type="ECO:0000313" key="10">
    <source>
        <dbReference type="EMBL" id="CAB9521652.1"/>
    </source>
</evidence>
<evidence type="ECO:0000259" key="9">
    <source>
        <dbReference type="PROSITE" id="PS50067"/>
    </source>
</evidence>
<dbReference type="OrthoDB" id="3176171at2759"/>
<evidence type="ECO:0000256" key="8">
    <source>
        <dbReference type="SAM" id="Coils"/>
    </source>
</evidence>
<dbReference type="GO" id="GO:0007018">
    <property type="term" value="P:microtubule-based movement"/>
    <property type="evidence" value="ECO:0007669"/>
    <property type="project" value="InterPro"/>
</dbReference>
<dbReference type="SMART" id="SM00129">
    <property type="entry name" value="KISc"/>
    <property type="match status" value="1"/>
</dbReference>
<dbReference type="PANTHER" id="PTHR47969:SF15">
    <property type="entry name" value="CHROMOSOME-ASSOCIATED KINESIN KIF4A-RELATED"/>
    <property type="match status" value="1"/>
</dbReference>
<keyword evidence="4 6" id="KW-0067">ATP-binding</keyword>
<evidence type="ECO:0000256" key="3">
    <source>
        <dbReference type="ARBA" id="ARBA00022741"/>
    </source>
</evidence>
<evidence type="ECO:0000256" key="2">
    <source>
        <dbReference type="ARBA" id="ARBA00022490"/>
    </source>
</evidence>
<keyword evidence="6 7" id="KW-0505">Motor protein</keyword>
<accession>A0A9N8HQP7</accession>
<dbReference type="PROSITE" id="PS50067">
    <property type="entry name" value="KINESIN_MOTOR_2"/>
    <property type="match status" value="1"/>
</dbReference>
<dbReference type="EMBL" id="CAICTM010001217">
    <property type="protein sequence ID" value="CAB9521652.1"/>
    <property type="molecule type" value="Genomic_DNA"/>
</dbReference>
<evidence type="ECO:0000256" key="4">
    <source>
        <dbReference type="ARBA" id="ARBA00022840"/>
    </source>
</evidence>
<gene>
    <name evidence="10" type="ORF">SEMRO_1219_G253410.1</name>
</gene>
<dbReference type="PANTHER" id="PTHR47969">
    <property type="entry name" value="CHROMOSOME-ASSOCIATED KINESIN KIF4A-RELATED"/>
    <property type="match status" value="1"/>
</dbReference>